<evidence type="ECO:0000256" key="2">
    <source>
        <dbReference type="ARBA" id="ARBA00022771"/>
    </source>
</evidence>
<keyword evidence="1" id="KW-0479">Metal-binding</keyword>
<sequence length="204" mass="23784">MDDILRNNLNSLNGLSIKYDSLSEKYKLSENLSLDERKKLYELFLSFERIKLWIKSVLYGENDQDFENFNSQGAEFEYFKEMLMARLELTCHTQTNKEGNQVSVVSRKVLPKVCCLTRDIFKDPVSHRYDTSEKVENMCKNHIYEKDALLKYLGTSKKKICPIAGCNFLVVKKFLKRDQEVLDQIQCDSAVKSEVQEGIQNLLD</sequence>
<organism evidence="5 6">
    <name type="scientific">Cryptosporidium meleagridis</name>
    <dbReference type="NCBI Taxonomy" id="93969"/>
    <lineage>
        <taxon>Eukaryota</taxon>
        <taxon>Sar</taxon>
        <taxon>Alveolata</taxon>
        <taxon>Apicomplexa</taxon>
        <taxon>Conoidasida</taxon>
        <taxon>Coccidia</taxon>
        <taxon>Eucoccidiorida</taxon>
        <taxon>Eimeriorina</taxon>
        <taxon>Cryptosporidiidae</taxon>
        <taxon>Cryptosporidium</taxon>
    </lineage>
</organism>
<evidence type="ECO:0000259" key="4">
    <source>
        <dbReference type="Pfam" id="PF11789"/>
    </source>
</evidence>
<dbReference type="OrthoDB" id="26899at2759"/>
<dbReference type="Gene3D" id="3.30.40.10">
    <property type="entry name" value="Zinc/RING finger domain, C3HC4 (zinc finger)"/>
    <property type="match status" value="1"/>
</dbReference>
<keyword evidence="3" id="KW-0862">Zinc</keyword>
<accession>A0A2P4Z497</accession>
<dbReference type="InterPro" id="IPR013083">
    <property type="entry name" value="Znf_RING/FYVE/PHD"/>
</dbReference>
<dbReference type="VEuPathDB" id="CryptoDB:CmeUKMEL1_14740"/>
<proteinExistence type="predicted"/>
<dbReference type="Pfam" id="PF11789">
    <property type="entry name" value="zf-Nse"/>
    <property type="match status" value="1"/>
</dbReference>
<name>A0A2P4Z497_9CRYT</name>
<evidence type="ECO:0000313" key="5">
    <source>
        <dbReference type="EMBL" id="POM84907.1"/>
    </source>
</evidence>
<evidence type="ECO:0000256" key="1">
    <source>
        <dbReference type="ARBA" id="ARBA00022723"/>
    </source>
</evidence>
<evidence type="ECO:0000256" key="3">
    <source>
        <dbReference type="ARBA" id="ARBA00022833"/>
    </source>
</evidence>
<feature type="domain" description="SP-RING-type" evidence="4">
    <location>
        <begin position="105"/>
        <end position="167"/>
    </location>
</feature>
<keyword evidence="2 5" id="KW-0863">Zinc-finger</keyword>
<dbReference type="AlphaFoldDB" id="A0A2P4Z497"/>
<comment type="caution">
    <text evidence="5">The sequence shown here is derived from an EMBL/GenBank/DDBJ whole genome shotgun (WGS) entry which is preliminary data.</text>
</comment>
<dbReference type="Proteomes" id="UP000236928">
    <property type="component" value="Unassembled WGS sequence"/>
</dbReference>
<dbReference type="EMBL" id="JIBK01000048">
    <property type="protein sequence ID" value="POM84907.1"/>
    <property type="molecule type" value="Genomic_DNA"/>
</dbReference>
<dbReference type="InterPro" id="IPR004181">
    <property type="entry name" value="Znf_MIZ"/>
</dbReference>
<reference evidence="5 6" key="1">
    <citation type="submission" date="2014-04" db="EMBL/GenBank/DDBJ databases">
        <title>Comparative Genomics of Cryptosporidium Species.</title>
        <authorList>
            <person name="Silva J.C."/>
            <person name="Su Q."/>
            <person name="Chalmers R."/>
            <person name="Chibucos M.C."/>
            <person name="Elwin K."/>
            <person name="Godinez A."/>
            <person name="Guo F."/>
            <person name="Huynh K."/>
            <person name="Orvis J."/>
            <person name="Ott S."/>
            <person name="Sadzewicz L."/>
            <person name="Sengamalay N."/>
            <person name="Shetty A."/>
            <person name="Sun M."/>
            <person name="Tallon L."/>
            <person name="Xiao L."/>
            <person name="Zhang H."/>
            <person name="Fraser C.M."/>
            <person name="Zhu G."/>
            <person name="Kissinger J."/>
            <person name="Widmer G."/>
        </authorList>
    </citation>
    <scope>NUCLEOTIDE SEQUENCE [LARGE SCALE GENOMIC DNA]</scope>
    <source>
        <strain evidence="5 6">UKMEL1</strain>
    </source>
</reference>
<gene>
    <name evidence="5" type="ORF">CmeUKMEL1_14740</name>
</gene>
<dbReference type="GO" id="GO:0008270">
    <property type="term" value="F:zinc ion binding"/>
    <property type="evidence" value="ECO:0007669"/>
    <property type="project" value="UniProtKB-KW"/>
</dbReference>
<dbReference type="CDD" id="cd16651">
    <property type="entry name" value="SPL-RING_NSE2"/>
    <property type="match status" value="1"/>
</dbReference>
<protein>
    <submittedName>
        <fullName evidence="5">Zinc-finger of the MIZ type in Nse subunit family protein</fullName>
    </submittedName>
</protein>
<evidence type="ECO:0000313" key="6">
    <source>
        <dbReference type="Proteomes" id="UP000236928"/>
    </source>
</evidence>
<keyword evidence="6" id="KW-1185">Reference proteome</keyword>